<sequence length="205" mass="22857">MKKAPWANWDSNLTALLLELGAKEIEEEGRGTKQLSNRQCYRGCFVQTLGHRGKRQMELNRDFPDEEDGHTVGGSGGGEVGNEGIHPLGEMNTPQYSRAMPIFPGSGSSGKNRKTTPSSETNISDVVQTMLANMGWKYHMRPTHTIGEALKDNPRKLDVFVDFPNDYTRMKFIQSEHVAAMIMAQAKPNPYGIPPPLDPFPSDFY</sequence>
<organism evidence="1 2">
    <name type="scientific">Rhododendron griersonianum</name>
    <dbReference type="NCBI Taxonomy" id="479676"/>
    <lineage>
        <taxon>Eukaryota</taxon>
        <taxon>Viridiplantae</taxon>
        <taxon>Streptophyta</taxon>
        <taxon>Embryophyta</taxon>
        <taxon>Tracheophyta</taxon>
        <taxon>Spermatophyta</taxon>
        <taxon>Magnoliopsida</taxon>
        <taxon>eudicotyledons</taxon>
        <taxon>Gunneridae</taxon>
        <taxon>Pentapetalae</taxon>
        <taxon>asterids</taxon>
        <taxon>Ericales</taxon>
        <taxon>Ericaceae</taxon>
        <taxon>Ericoideae</taxon>
        <taxon>Rhodoreae</taxon>
        <taxon>Rhododendron</taxon>
    </lineage>
</organism>
<name>A0AAV6KJB6_9ERIC</name>
<evidence type="ECO:0000313" key="1">
    <source>
        <dbReference type="EMBL" id="KAG5552652.1"/>
    </source>
</evidence>
<gene>
    <name evidence="1" type="ORF">RHGRI_010672</name>
</gene>
<reference evidence="1" key="1">
    <citation type="submission" date="2020-08" db="EMBL/GenBank/DDBJ databases">
        <title>Plant Genome Project.</title>
        <authorList>
            <person name="Zhang R.-G."/>
        </authorList>
    </citation>
    <scope>NUCLEOTIDE SEQUENCE</scope>
    <source>
        <strain evidence="1">WSP0</strain>
        <tissue evidence="1">Leaf</tissue>
    </source>
</reference>
<protein>
    <submittedName>
        <fullName evidence="1">Uncharacterized protein</fullName>
    </submittedName>
</protein>
<accession>A0AAV6KJB6</accession>
<evidence type="ECO:0000313" key="2">
    <source>
        <dbReference type="Proteomes" id="UP000823749"/>
    </source>
</evidence>
<dbReference type="Proteomes" id="UP000823749">
    <property type="component" value="Chromosome 4"/>
</dbReference>
<dbReference type="EMBL" id="JACTNZ010000004">
    <property type="protein sequence ID" value="KAG5552652.1"/>
    <property type="molecule type" value="Genomic_DNA"/>
</dbReference>
<proteinExistence type="predicted"/>
<dbReference type="AlphaFoldDB" id="A0AAV6KJB6"/>
<keyword evidence="2" id="KW-1185">Reference proteome</keyword>
<comment type="caution">
    <text evidence="1">The sequence shown here is derived from an EMBL/GenBank/DDBJ whole genome shotgun (WGS) entry which is preliminary data.</text>
</comment>